<proteinExistence type="predicted"/>
<comment type="caution">
    <text evidence="1">The sequence shown here is derived from an EMBL/GenBank/DDBJ whole genome shotgun (WGS) entry which is preliminary data.</text>
</comment>
<sequence length="600" mass="63107">MSSIQLTKELLDTFIGTTKQRTATLHTTHTLTASIFGTLALFWHIPTSINHPLHRVLGRTPFILISGNSTSTQTTTLALRHTPNITCGVRPLGEWRGLVSAGSGVLALGEYAWPMCRLETVERDAARGLAAQYAQLVPLLDGDAMPLVVFTREAGRPFYLVVAGAAAGEADSGFASVAAVRLAEAEAAEDWAPGAAVQHWAEYDVLGSALCSEEGEEEDLGSYVVLHGVWAQDTEAGAALGRVGVPPDPPASAQWALELVAGTHQPGSGGGGGGIGSSPALHQLYREIGRLDDCHAAWAHAKPWQANLSGPALAGHRERFGRLLDALLGASASASSGASPGAAQDEDGFPRRPDVDFGDRLWLLAAEHARDADDLGEILAAVAEALESGMLQPVLRCQNQCPAACELRRALAAPETVADAAAQLDAWAAPPHVFRVFAELGWEKLRADIGHWLASAQLGLAGAQLGPAGGDFGSTSHLRGLARAAELWWLARQAVPGLPPAFVRQAVVGTLAWLAANADSGGELRAMVALPMYCREVLDFAHALATATAPAQYAVQGVGPGGHGRRSTLLTRTPAQVDAHFALPVDTEDERYSCFEAILY</sequence>
<reference evidence="1" key="1">
    <citation type="submission" date="2022-07" db="EMBL/GenBank/DDBJ databases">
        <title>Phylogenomic reconstructions and comparative analyses of Kickxellomycotina fungi.</title>
        <authorList>
            <person name="Reynolds N.K."/>
            <person name="Stajich J.E."/>
            <person name="Barry K."/>
            <person name="Grigoriev I.V."/>
            <person name="Crous P."/>
            <person name="Smith M.E."/>
        </authorList>
    </citation>
    <scope>NUCLEOTIDE SEQUENCE</scope>
    <source>
        <strain evidence="1">Benny 63K</strain>
    </source>
</reference>
<evidence type="ECO:0000313" key="2">
    <source>
        <dbReference type="Proteomes" id="UP001150581"/>
    </source>
</evidence>
<gene>
    <name evidence="1" type="ORF">LPJ66_005564</name>
</gene>
<dbReference type="EMBL" id="JANBPG010000789">
    <property type="protein sequence ID" value="KAJ1893781.1"/>
    <property type="molecule type" value="Genomic_DNA"/>
</dbReference>
<dbReference type="Proteomes" id="UP001150581">
    <property type="component" value="Unassembled WGS sequence"/>
</dbReference>
<protein>
    <submittedName>
        <fullName evidence="1">Uncharacterized protein</fullName>
    </submittedName>
</protein>
<organism evidence="1 2">
    <name type="scientific">Kickxella alabastrina</name>
    <dbReference type="NCBI Taxonomy" id="61397"/>
    <lineage>
        <taxon>Eukaryota</taxon>
        <taxon>Fungi</taxon>
        <taxon>Fungi incertae sedis</taxon>
        <taxon>Zoopagomycota</taxon>
        <taxon>Kickxellomycotina</taxon>
        <taxon>Kickxellomycetes</taxon>
        <taxon>Kickxellales</taxon>
        <taxon>Kickxellaceae</taxon>
        <taxon>Kickxella</taxon>
    </lineage>
</organism>
<name>A0ACC1IFJ6_9FUNG</name>
<evidence type="ECO:0000313" key="1">
    <source>
        <dbReference type="EMBL" id="KAJ1893781.1"/>
    </source>
</evidence>
<accession>A0ACC1IFJ6</accession>
<keyword evidence="2" id="KW-1185">Reference proteome</keyword>